<dbReference type="GO" id="GO:0005886">
    <property type="term" value="C:plasma membrane"/>
    <property type="evidence" value="ECO:0007669"/>
    <property type="project" value="TreeGrafter"/>
</dbReference>
<evidence type="ECO:0000256" key="1">
    <source>
        <dbReference type="ARBA" id="ARBA00004141"/>
    </source>
</evidence>
<gene>
    <name evidence="9" type="ORF">LCGC14_2486970</name>
</gene>
<keyword evidence="6 7" id="KW-0472">Membrane</keyword>
<accession>A0A0F9DZM9</accession>
<keyword evidence="5 7" id="KW-1133">Transmembrane helix</keyword>
<evidence type="ECO:0000259" key="8">
    <source>
        <dbReference type="Pfam" id="PF00535"/>
    </source>
</evidence>
<comment type="subcellular location">
    <subcellularLocation>
        <location evidence="1">Membrane</location>
        <topology evidence="1">Multi-pass membrane protein</topology>
    </subcellularLocation>
</comment>
<evidence type="ECO:0000256" key="5">
    <source>
        <dbReference type="ARBA" id="ARBA00022989"/>
    </source>
</evidence>
<feature type="transmembrane region" description="Helical" evidence="7">
    <location>
        <begin position="170"/>
        <end position="193"/>
    </location>
</feature>
<dbReference type="InterPro" id="IPR050256">
    <property type="entry name" value="Glycosyltransferase_2"/>
</dbReference>
<dbReference type="GO" id="GO:0016757">
    <property type="term" value="F:glycosyltransferase activity"/>
    <property type="evidence" value="ECO:0007669"/>
    <property type="project" value="UniProtKB-KW"/>
</dbReference>
<evidence type="ECO:0000256" key="3">
    <source>
        <dbReference type="ARBA" id="ARBA00022679"/>
    </source>
</evidence>
<dbReference type="PANTHER" id="PTHR48090:SF1">
    <property type="entry name" value="PROPHAGE BACTOPRENOL GLUCOSYL TRANSFERASE HOMOLOG"/>
    <property type="match status" value="1"/>
</dbReference>
<dbReference type="AlphaFoldDB" id="A0A0F9DZM9"/>
<evidence type="ECO:0000256" key="7">
    <source>
        <dbReference type="SAM" id="Phobius"/>
    </source>
</evidence>
<evidence type="ECO:0000256" key="4">
    <source>
        <dbReference type="ARBA" id="ARBA00022692"/>
    </source>
</evidence>
<keyword evidence="2" id="KW-0328">Glycosyltransferase</keyword>
<dbReference type="CDD" id="cd04187">
    <property type="entry name" value="DPM1_like_bac"/>
    <property type="match status" value="1"/>
</dbReference>
<keyword evidence="4 7" id="KW-0812">Transmembrane</keyword>
<dbReference type="Pfam" id="PF00535">
    <property type="entry name" value="Glycos_transf_2"/>
    <property type="match status" value="1"/>
</dbReference>
<keyword evidence="3" id="KW-0808">Transferase</keyword>
<dbReference type="InterPro" id="IPR001173">
    <property type="entry name" value="Glyco_trans_2-like"/>
</dbReference>
<proteinExistence type="predicted"/>
<evidence type="ECO:0000256" key="2">
    <source>
        <dbReference type="ARBA" id="ARBA00022676"/>
    </source>
</evidence>
<organism evidence="9">
    <name type="scientific">marine sediment metagenome</name>
    <dbReference type="NCBI Taxonomy" id="412755"/>
    <lineage>
        <taxon>unclassified sequences</taxon>
        <taxon>metagenomes</taxon>
        <taxon>ecological metagenomes</taxon>
    </lineage>
</organism>
<dbReference type="SUPFAM" id="SSF53448">
    <property type="entry name" value="Nucleotide-diphospho-sugar transferases"/>
    <property type="match status" value="1"/>
</dbReference>
<sequence>VKGIAFSKNFGKTLAIYAGLRESRGDFVITMDSDGQHPPSLIPELIEKQREGFEIVNTRREQNKGVGFLSRMRSRTFYRFINFLSDVKVEPLASDYRLMTRKAVDAFLTLEERDRYTNGLISWMGFRQTSIPFTAPRRHAGRTSFSGRMLLRLGLDGITSFSAKPLRISFTLGLIILVFDFAYGIYAILNFFFGTTIPGWTSMMFTILFLGGVQLVSIGIIGEYIARLFNESKRRPHYFIQDRC</sequence>
<dbReference type="InterPro" id="IPR029044">
    <property type="entry name" value="Nucleotide-diphossugar_trans"/>
</dbReference>
<dbReference type="Gene3D" id="3.90.550.10">
    <property type="entry name" value="Spore Coat Polysaccharide Biosynthesis Protein SpsA, Chain A"/>
    <property type="match status" value="1"/>
</dbReference>
<protein>
    <recommendedName>
        <fullName evidence="8">Glycosyltransferase 2-like domain-containing protein</fullName>
    </recommendedName>
</protein>
<comment type="caution">
    <text evidence="9">The sequence shown here is derived from an EMBL/GenBank/DDBJ whole genome shotgun (WGS) entry which is preliminary data.</text>
</comment>
<feature type="non-terminal residue" evidence="9">
    <location>
        <position position="1"/>
    </location>
</feature>
<evidence type="ECO:0000313" key="9">
    <source>
        <dbReference type="EMBL" id="KKL17298.1"/>
    </source>
</evidence>
<feature type="domain" description="Glycosyltransferase 2-like" evidence="8">
    <location>
        <begin position="2"/>
        <end position="105"/>
    </location>
</feature>
<dbReference type="PANTHER" id="PTHR48090">
    <property type="entry name" value="UNDECAPRENYL-PHOSPHATE 4-DEOXY-4-FORMAMIDO-L-ARABINOSE TRANSFERASE-RELATED"/>
    <property type="match status" value="1"/>
</dbReference>
<feature type="transmembrane region" description="Helical" evidence="7">
    <location>
        <begin position="205"/>
        <end position="226"/>
    </location>
</feature>
<reference evidence="9" key="1">
    <citation type="journal article" date="2015" name="Nature">
        <title>Complex archaea that bridge the gap between prokaryotes and eukaryotes.</title>
        <authorList>
            <person name="Spang A."/>
            <person name="Saw J.H."/>
            <person name="Jorgensen S.L."/>
            <person name="Zaremba-Niedzwiedzka K."/>
            <person name="Martijn J."/>
            <person name="Lind A.E."/>
            <person name="van Eijk R."/>
            <person name="Schleper C."/>
            <person name="Guy L."/>
            <person name="Ettema T.J."/>
        </authorList>
    </citation>
    <scope>NUCLEOTIDE SEQUENCE</scope>
</reference>
<evidence type="ECO:0000256" key="6">
    <source>
        <dbReference type="ARBA" id="ARBA00023136"/>
    </source>
</evidence>
<dbReference type="EMBL" id="LAZR01039315">
    <property type="protein sequence ID" value="KKL17298.1"/>
    <property type="molecule type" value="Genomic_DNA"/>
</dbReference>
<name>A0A0F9DZM9_9ZZZZ</name>